<dbReference type="Proteomes" id="UP000267585">
    <property type="component" value="Unassembled WGS sequence"/>
</dbReference>
<dbReference type="EMBL" id="RQPJ01000002">
    <property type="protein sequence ID" value="RTE54621.1"/>
    <property type="molecule type" value="Genomic_DNA"/>
</dbReference>
<organism evidence="1 2">
    <name type="scientific">Arenibacter aquaticus</name>
    <dbReference type="NCBI Taxonomy" id="2489054"/>
    <lineage>
        <taxon>Bacteria</taxon>
        <taxon>Pseudomonadati</taxon>
        <taxon>Bacteroidota</taxon>
        <taxon>Flavobacteriia</taxon>
        <taxon>Flavobacteriales</taxon>
        <taxon>Flavobacteriaceae</taxon>
        <taxon>Arenibacter</taxon>
    </lineage>
</organism>
<keyword evidence="2" id="KW-1185">Reference proteome</keyword>
<dbReference type="Gene3D" id="3.40.50.720">
    <property type="entry name" value="NAD(P)-binding Rossmann-like Domain"/>
    <property type="match status" value="1"/>
</dbReference>
<accession>A0A430K6D1</accession>
<dbReference type="RefSeq" id="WP_126161354.1">
    <property type="nucleotide sequence ID" value="NZ_RQPJ01000002.1"/>
</dbReference>
<dbReference type="PANTHER" id="PTHR14097">
    <property type="entry name" value="OXIDOREDUCTASE HTATIP2"/>
    <property type="match status" value="1"/>
</dbReference>
<dbReference type="OrthoDB" id="9798632at2"/>
<gene>
    <name evidence="1" type="ORF">EHW67_05490</name>
</gene>
<dbReference type="SUPFAM" id="SSF51735">
    <property type="entry name" value="NAD(P)-binding Rossmann-fold domains"/>
    <property type="match status" value="1"/>
</dbReference>
<reference evidence="1 2" key="1">
    <citation type="submission" date="2018-11" db="EMBL/GenBank/DDBJ databases">
        <title>Arenibacter aquaticus sp.nov., a marine bacterium isolated from surface seawater in the South China Sea.</title>
        <authorList>
            <person name="Guo J."/>
            <person name="Sun J."/>
        </authorList>
    </citation>
    <scope>NUCLEOTIDE SEQUENCE [LARGE SCALE GENOMIC DNA]</scope>
    <source>
        <strain evidence="1 2">GUO666</strain>
    </source>
</reference>
<sequence>MEQEQLKTQDKTAIILGASGLSGGNVLQLLLKDTRYSKIKIFSRTRLGLQHPKVEEHIGDLLKLYEFKAQFTADEVFCCVGTTKAKTPDPKVYRSIDYGIPVSAATLCRANNIGTFLVISALGANANSNITYNSLKGEMEEAVIDLGLPKTHILQPSLIAGKRKEKRWGEWVAKQLMKVLNLVMVGPLGKYRSIHPESIAKAMVWLANNSDDRLRIASDEIKKMGS</sequence>
<evidence type="ECO:0000313" key="2">
    <source>
        <dbReference type="Proteomes" id="UP000267585"/>
    </source>
</evidence>
<proteinExistence type="predicted"/>
<protein>
    <submittedName>
        <fullName evidence="1">Nucleoside-diphosphate sugar epimerase</fullName>
    </submittedName>
</protein>
<dbReference type="InterPro" id="IPR036291">
    <property type="entry name" value="NAD(P)-bd_dom_sf"/>
</dbReference>
<evidence type="ECO:0000313" key="1">
    <source>
        <dbReference type="EMBL" id="RTE54621.1"/>
    </source>
</evidence>
<name>A0A430K6D1_9FLAO</name>
<dbReference type="AlphaFoldDB" id="A0A430K6D1"/>
<dbReference type="PANTHER" id="PTHR14097:SF7">
    <property type="entry name" value="OXIDOREDUCTASE HTATIP2"/>
    <property type="match status" value="1"/>
</dbReference>
<comment type="caution">
    <text evidence="1">The sequence shown here is derived from an EMBL/GenBank/DDBJ whole genome shotgun (WGS) entry which is preliminary data.</text>
</comment>